<protein>
    <submittedName>
        <fullName evidence="2">Uncharacterized protein</fullName>
    </submittedName>
</protein>
<evidence type="ECO:0000313" key="2">
    <source>
        <dbReference type="EMBL" id="KAL0283513.1"/>
    </source>
</evidence>
<name>A0AAW2INX9_9LAMI</name>
<reference evidence="2" key="1">
    <citation type="submission" date="2020-06" db="EMBL/GenBank/DDBJ databases">
        <authorList>
            <person name="Li T."/>
            <person name="Hu X."/>
            <person name="Zhang T."/>
            <person name="Song X."/>
            <person name="Zhang H."/>
            <person name="Dai N."/>
            <person name="Sheng W."/>
            <person name="Hou X."/>
            <person name="Wei L."/>
        </authorList>
    </citation>
    <scope>NUCLEOTIDE SEQUENCE</scope>
    <source>
        <strain evidence="2">G01</strain>
        <tissue evidence="2">Leaf</tissue>
    </source>
</reference>
<accession>A0AAW2INX9</accession>
<reference evidence="2" key="2">
    <citation type="journal article" date="2024" name="Plant">
        <title>Genomic evolution and insights into agronomic trait innovations of Sesamum species.</title>
        <authorList>
            <person name="Miao H."/>
            <person name="Wang L."/>
            <person name="Qu L."/>
            <person name="Liu H."/>
            <person name="Sun Y."/>
            <person name="Le M."/>
            <person name="Wang Q."/>
            <person name="Wei S."/>
            <person name="Zheng Y."/>
            <person name="Lin W."/>
            <person name="Duan Y."/>
            <person name="Cao H."/>
            <person name="Xiong S."/>
            <person name="Wang X."/>
            <person name="Wei L."/>
            <person name="Li C."/>
            <person name="Ma Q."/>
            <person name="Ju M."/>
            <person name="Zhao R."/>
            <person name="Li G."/>
            <person name="Mu C."/>
            <person name="Tian Q."/>
            <person name="Mei H."/>
            <person name="Zhang T."/>
            <person name="Gao T."/>
            <person name="Zhang H."/>
        </authorList>
    </citation>
    <scope>NUCLEOTIDE SEQUENCE</scope>
    <source>
        <strain evidence="2">G01</strain>
    </source>
</reference>
<organism evidence="2">
    <name type="scientific">Sesamum angustifolium</name>
    <dbReference type="NCBI Taxonomy" id="2727405"/>
    <lineage>
        <taxon>Eukaryota</taxon>
        <taxon>Viridiplantae</taxon>
        <taxon>Streptophyta</taxon>
        <taxon>Embryophyta</taxon>
        <taxon>Tracheophyta</taxon>
        <taxon>Spermatophyta</taxon>
        <taxon>Magnoliopsida</taxon>
        <taxon>eudicotyledons</taxon>
        <taxon>Gunneridae</taxon>
        <taxon>Pentapetalae</taxon>
        <taxon>asterids</taxon>
        <taxon>lamiids</taxon>
        <taxon>Lamiales</taxon>
        <taxon>Pedaliaceae</taxon>
        <taxon>Sesamum</taxon>
    </lineage>
</organism>
<proteinExistence type="predicted"/>
<dbReference type="AlphaFoldDB" id="A0AAW2INX9"/>
<comment type="caution">
    <text evidence="2">The sequence shown here is derived from an EMBL/GenBank/DDBJ whole genome shotgun (WGS) entry which is preliminary data.</text>
</comment>
<feature type="region of interest" description="Disordered" evidence="1">
    <location>
        <begin position="1"/>
        <end position="46"/>
    </location>
</feature>
<feature type="compositionally biased region" description="Low complexity" evidence="1">
    <location>
        <begin position="23"/>
        <end position="32"/>
    </location>
</feature>
<evidence type="ECO:0000256" key="1">
    <source>
        <dbReference type="SAM" id="MobiDB-lite"/>
    </source>
</evidence>
<gene>
    <name evidence="2" type="ORF">Sangu_2885900</name>
</gene>
<sequence>MGGRKRGRVFGVGSEAHHTIAGPSQPSSSTAPTPSPPQPQSDNLRDRVQMIEHYIRSRDSD</sequence>
<dbReference type="EMBL" id="JACGWK010001718">
    <property type="protein sequence ID" value="KAL0283513.1"/>
    <property type="molecule type" value="Genomic_DNA"/>
</dbReference>